<evidence type="ECO:0000313" key="18">
    <source>
        <dbReference type="WBParaSite" id="maker-uti_cns_0046226-snap-gene-1.40-mRNA-1"/>
    </source>
</evidence>
<dbReference type="PANTHER" id="PTHR31535:SF3">
    <property type="entry name" value="REGULATORY PROTEIN ZESTE"/>
    <property type="match status" value="1"/>
</dbReference>
<evidence type="ECO:0000256" key="8">
    <source>
        <dbReference type="ARBA" id="ARBA00022777"/>
    </source>
</evidence>
<keyword evidence="4" id="KW-0808">Transferase</keyword>
<evidence type="ECO:0000256" key="6">
    <source>
        <dbReference type="ARBA" id="ARBA00022729"/>
    </source>
</evidence>
<evidence type="ECO:0000256" key="1">
    <source>
        <dbReference type="ARBA" id="ARBA00004251"/>
    </source>
</evidence>
<keyword evidence="10" id="KW-1133">Transmembrane helix</keyword>
<dbReference type="AlphaFoldDB" id="A0A1I8J8D7"/>
<dbReference type="Proteomes" id="UP000095280">
    <property type="component" value="Unplaced"/>
</dbReference>
<accession>A0A1I8J8D7</accession>
<evidence type="ECO:0000259" key="16">
    <source>
        <dbReference type="Pfam" id="PF12810"/>
    </source>
</evidence>
<comment type="subcellular location">
    <subcellularLocation>
        <location evidence="1">Cell membrane</location>
        <topology evidence="1">Single-pass type I membrane protein</topology>
    </subcellularLocation>
</comment>
<evidence type="ECO:0000256" key="7">
    <source>
        <dbReference type="ARBA" id="ARBA00022741"/>
    </source>
</evidence>
<dbReference type="InterPro" id="IPR055163">
    <property type="entry name" value="ALK/LTK-like_GRD"/>
</dbReference>
<evidence type="ECO:0000256" key="2">
    <source>
        <dbReference type="ARBA" id="ARBA00011902"/>
    </source>
</evidence>
<evidence type="ECO:0000256" key="9">
    <source>
        <dbReference type="ARBA" id="ARBA00022840"/>
    </source>
</evidence>
<sequence length="217" mass="22157">SCNPARYTQHNGVLTINSGVSSQVSNISGVESLQGCLTLCRMRDCVALEYRPSSGLCRPVTVSKGSSESRVLGTEPGSEVFKLKNFDAVIFSILSTNITLLFTSTSTGQNGSIQQTRINVTGCYRIEIAGAKGGSNYGEGKYGGRGALVAGNVSLTAGSVLSIVVGQAGGHARSEHVGSGGGGGSFVYRASDSEPLMAAGGGGGASRDNHGSFTFSF</sequence>
<keyword evidence="15" id="KW-0325">Glycoprotein</keyword>
<keyword evidence="13" id="KW-1015">Disulfide bond</keyword>
<organism evidence="17 18">
    <name type="scientific">Macrostomum lignano</name>
    <dbReference type="NCBI Taxonomy" id="282301"/>
    <lineage>
        <taxon>Eukaryota</taxon>
        <taxon>Metazoa</taxon>
        <taxon>Spiralia</taxon>
        <taxon>Lophotrochozoa</taxon>
        <taxon>Platyhelminthes</taxon>
        <taxon>Rhabditophora</taxon>
        <taxon>Macrostomorpha</taxon>
        <taxon>Macrostomida</taxon>
        <taxon>Macrostomidae</taxon>
        <taxon>Macrostomum</taxon>
    </lineage>
</organism>
<evidence type="ECO:0000256" key="15">
    <source>
        <dbReference type="ARBA" id="ARBA00023180"/>
    </source>
</evidence>
<keyword evidence="8" id="KW-0418">Kinase</keyword>
<keyword evidence="12" id="KW-0829">Tyrosine-protein kinase</keyword>
<evidence type="ECO:0000256" key="14">
    <source>
        <dbReference type="ARBA" id="ARBA00023170"/>
    </source>
</evidence>
<evidence type="ECO:0000256" key="3">
    <source>
        <dbReference type="ARBA" id="ARBA00022475"/>
    </source>
</evidence>
<keyword evidence="17" id="KW-1185">Reference proteome</keyword>
<dbReference type="GO" id="GO:0004714">
    <property type="term" value="F:transmembrane receptor protein tyrosine kinase activity"/>
    <property type="evidence" value="ECO:0007669"/>
    <property type="project" value="UniProtKB-EC"/>
</dbReference>
<evidence type="ECO:0000256" key="10">
    <source>
        <dbReference type="ARBA" id="ARBA00022989"/>
    </source>
</evidence>
<evidence type="ECO:0000256" key="5">
    <source>
        <dbReference type="ARBA" id="ARBA00022692"/>
    </source>
</evidence>
<keyword evidence="3" id="KW-1003">Cell membrane</keyword>
<name>A0A1I8J8D7_9PLAT</name>
<protein>
    <recommendedName>
        <fullName evidence="2">receptor protein-tyrosine kinase</fullName>
        <ecNumber evidence="2">2.7.10.1</ecNumber>
    </recommendedName>
</protein>
<dbReference type="GO" id="GO:0005524">
    <property type="term" value="F:ATP binding"/>
    <property type="evidence" value="ECO:0007669"/>
    <property type="project" value="UniProtKB-KW"/>
</dbReference>
<evidence type="ECO:0000256" key="12">
    <source>
        <dbReference type="ARBA" id="ARBA00023137"/>
    </source>
</evidence>
<dbReference type="Pfam" id="PF12810">
    <property type="entry name" value="ALK_LTK_GRD"/>
    <property type="match status" value="1"/>
</dbReference>
<keyword evidence="11" id="KW-0472">Membrane</keyword>
<evidence type="ECO:0000256" key="11">
    <source>
        <dbReference type="ARBA" id="ARBA00023136"/>
    </source>
</evidence>
<dbReference type="PANTHER" id="PTHR31535">
    <property type="match status" value="1"/>
</dbReference>
<keyword evidence="7" id="KW-0547">Nucleotide-binding</keyword>
<keyword evidence="5" id="KW-0812">Transmembrane</keyword>
<keyword evidence="6" id="KW-0732">Signal</keyword>
<keyword evidence="14" id="KW-0675">Receptor</keyword>
<dbReference type="WBParaSite" id="maker-uti_cns_0046226-snap-gene-1.40-mRNA-1">
    <property type="protein sequence ID" value="maker-uti_cns_0046226-snap-gene-1.40-mRNA-1"/>
    <property type="gene ID" value="maker-uti_cns_0046226-snap-gene-1.40"/>
</dbReference>
<keyword evidence="9" id="KW-0067">ATP-binding</keyword>
<feature type="domain" description="ALK/LTK-like glycine-rich" evidence="16">
    <location>
        <begin position="121"/>
        <end position="205"/>
    </location>
</feature>
<evidence type="ECO:0000256" key="13">
    <source>
        <dbReference type="ARBA" id="ARBA00023157"/>
    </source>
</evidence>
<evidence type="ECO:0000256" key="4">
    <source>
        <dbReference type="ARBA" id="ARBA00022679"/>
    </source>
</evidence>
<reference evidence="18" key="1">
    <citation type="submission" date="2016-11" db="UniProtKB">
        <authorList>
            <consortium name="WormBaseParasite"/>
        </authorList>
    </citation>
    <scope>IDENTIFICATION</scope>
</reference>
<dbReference type="GO" id="GO:0005886">
    <property type="term" value="C:plasma membrane"/>
    <property type="evidence" value="ECO:0007669"/>
    <property type="project" value="UniProtKB-SubCell"/>
</dbReference>
<proteinExistence type="predicted"/>
<evidence type="ECO:0000313" key="17">
    <source>
        <dbReference type="Proteomes" id="UP000095280"/>
    </source>
</evidence>
<dbReference type="EC" id="2.7.10.1" evidence="2"/>